<evidence type="ECO:0000256" key="1">
    <source>
        <dbReference type="SAM" id="MobiDB-lite"/>
    </source>
</evidence>
<feature type="compositionally biased region" description="Basic and acidic residues" evidence="1">
    <location>
        <begin position="56"/>
        <end position="72"/>
    </location>
</feature>
<dbReference type="EMBL" id="UYJE01000551">
    <property type="protein sequence ID" value="VDH94109.1"/>
    <property type="molecule type" value="Genomic_DNA"/>
</dbReference>
<evidence type="ECO:0000313" key="3">
    <source>
        <dbReference type="Proteomes" id="UP000596742"/>
    </source>
</evidence>
<dbReference type="InterPro" id="IPR042174">
    <property type="entry name" value="RecF_2"/>
</dbReference>
<name>A0A8B6BQI0_MYTGA</name>
<gene>
    <name evidence="2" type="ORF">MGAL_10B054357</name>
</gene>
<reference evidence="2" key="1">
    <citation type="submission" date="2018-11" db="EMBL/GenBank/DDBJ databases">
        <authorList>
            <person name="Alioto T."/>
            <person name="Alioto T."/>
        </authorList>
    </citation>
    <scope>NUCLEOTIDE SEQUENCE</scope>
</reference>
<sequence>MTQLIHQPSILAAGTQQQQPDLASCTEDIHQNIRKKEDNIKLQLSKAKHLKTKLKSVREEDREKKTSSVNMEKETKKLWNLKKALNDEGSKGQKITLEVEKKTTTGKPTSKLYVKKK</sequence>
<feature type="region of interest" description="Disordered" evidence="1">
    <location>
        <begin position="53"/>
        <end position="72"/>
    </location>
</feature>
<protein>
    <submittedName>
        <fullName evidence="2">Uncharacterized protein</fullName>
    </submittedName>
</protein>
<accession>A0A8B6BQI0</accession>
<comment type="caution">
    <text evidence="2">The sequence shown here is derived from an EMBL/GenBank/DDBJ whole genome shotgun (WGS) entry which is preliminary data.</text>
</comment>
<evidence type="ECO:0000313" key="2">
    <source>
        <dbReference type="EMBL" id="VDH94109.1"/>
    </source>
</evidence>
<dbReference type="Proteomes" id="UP000596742">
    <property type="component" value="Unassembled WGS sequence"/>
</dbReference>
<dbReference type="AlphaFoldDB" id="A0A8B6BQI0"/>
<dbReference type="Gene3D" id="1.20.1050.90">
    <property type="entry name" value="RecF/RecN/SMC, N-terminal domain"/>
    <property type="match status" value="1"/>
</dbReference>
<proteinExistence type="predicted"/>
<keyword evidence="3" id="KW-1185">Reference proteome</keyword>
<organism evidence="2 3">
    <name type="scientific">Mytilus galloprovincialis</name>
    <name type="common">Mediterranean mussel</name>
    <dbReference type="NCBI Taxonomy" id="29158"/>
    <lineage>
        <taxon>Eukaryota</taxon>
        <taxon>Metazoa</taxon>
        <taxon>Spiralia</taxon>
        <taxon>Lophotrochozoa</taxon>
        <taxon>Mollusca</taxon>
        <taxon>Bivalvia</taxon>
        <taxon>Autobranchia</taxon>
        <taxon>Pteriomorphia</taxon>
        <taxon>Mytilida</taxon>
        <taxon>Mytiloidea</taxon>
        <taxon>Mytilidae</taxon>
        <taxon>Mytilinae</taxon>
        <taxon>Mytilus</taxon>
    </lineage>
</organism>